<comment type="function">
    <text evidence="13">Cytochromes P450 are a group of heme-thiolate monooxygenases. They oxidize a variety of structurally unrelated compounds, including steroids, fatty acids, and xenobiotics.</text>
</comment>
<evidence type="ECO:0000313" key="18">
    <source>
        <dbReference type="EMBL" id="KAF8796934.1"/>
    </source>
</evidence>
<dbReference type="Pfam" id="PF00561">
    <property type="entry name" value="Abhydrolase_1"/>
    <property type="match status" value="1"/>
</dbReference>
<evidence type="ECO:0000256" key="13">
    <source>
        <dbReference type="ARBA" id="ARBA00043906"/>
    </source>
</evidence>
<feature type="binding site" description="axial binding residue" evidence="14">
    <location>
        <position position="602"/>
    </location>
    <ligand>
        <name>heme</name>
        <dbReference type="ChEBI" id="CHEBI:30413"/>
    </ligand>
    <ligandPart>
        <name>Fe</name>
        <dbReference type="ChEBI" id="CHEBI:18248"/>
    </ligandPart>
</feature>
<organism evidence="18 19">
    <name type="scientific">Argiope bruennichi</name>
    <name type="common">Wasp spider</name>
    <name type="synonym">Aranea bruennichi</name>
    <dbReference type="NCBI Taxonomy" id="94029"/>
    <lineage>
        <taxon>Eukaryota</taxon>
        <taxon>Metazoa</taxon>
        <taxon>Ecdysozoa</taxon>
        <taxon>Arthropoda</taxon>
        <taxon>Chelicerata</taxon>
        <taxon>Arachnida</taxon>
        <taxon>Araneae</taxon>
        <taxon>Araneomorphae</taxon>
        <taxon>Entelegynae</taxon>
        <taxon>Araneoidea</taxon>
        <taxon>Araneidae</taxon>
        <taxon>Argiope</taxon>
    </lineage>
</organism>
<comment type="caution">
    <text evidence="18">The sequence shown here is derived from an EMBL/GenBank/DDBJ whole genome shotgun (WGS) entry which is preliminary data.</text>
</comment>
<dbReference type="InterPro" id="IPR036396">
    <property type="entry name" value="Cyt_P450_sf"/>
</dbReference>
<dbReference type="SUPFAM" id="SSF53474">
    <property type="entry name" value="alpha/beta-Hydrolases"/>
    <property type="match status" value="1"/>
</dbReference>
<keyword evidence="7" id="KW-0256">Endoplasmic reticulum</keyword>
<keyword evidence="8" id="KW-0492">Microsome</keyword>
<evidence type="ECO:0000256" key="6">
    <source>
        <dbReference type="ARBA" id="ARBA00022723"/>
    </source>
</evidence>
<evidence type="ECO:0000313" key="19">
    <source>
        <dbReference type="Proteomes" id="UP000807504"/>
    </source>
</evidence>
<dbReference type="InterPro" id="IPR002401">
    <property type="entry name" value="Cyt_P450_E_grp-I"/>
</dbReference>
<protein>
    <submittedName>
        <fullName evidence="18">Cytochrome P450 3A25 like protein</fullName>
    </submittedName>
</protein>
<dbReference type="PRINTS" id="PR00111">
    <property type="entry name" value="ABHYDROLASE"/>
</dbReference>
<keyword evidence="10 14" id="KW-0408">Iron</keyword>
<keyword evidence="19" id="KW-1185">Reference proteome</keyword>
<keyword evidence="16" id="KW-0812">Transmembrane</keyword>
<evidence type="ECO:0000256" key="12">
    <source>
        <dbReference type="ARBA" id="ARBA00023136"/>
    </source>
</evidence>
<evidence type="ECO:0000256" key="10">
    <source>
        <dbReference type="ARBA" id="ARBA00023004"/>
    </source>
</evidence>
<proteinExistence type="inferred from homology"/>
<dbReference type="GO" id="GO:0008395">
    <property type="term" value="F:steroid hydroxylase activity"/>
    <property type="evidence" value="ECO:0007669"/>
    <property type="project" value="TreeGrafter"/>
</dbReference>
<evidence type="ECO:0000256" key="7">
    <source>
        <dbReference type="ARBA" id="ARBA00022824"/>
    </source>
</evidence>
<dbReference type="SUPFAM" id="SSF48264">
    <property type="entry name" value="Cytochrome P450"/>
    <property type="match status" value="1"/>
</dbReference>
<keyword evidence="5 14" id="KW-0349">Heme</keyword>
<feature type="domain" description="AB hydrolase-1" evidence="17">
    <location>
        <begin position="43"/>
        <end position="110"/>
    </location>
</feature>
<dbReference type="AlphaFoldDB" id="A0A8T0G0R9"/>
<gene>
    <name evidence="18" type="ORF">HNY73_001262</name>
</gene>
<feature type="transmembrane region" description="Helical" evidence="16">
    <location>
        <begin position="176"/>
        <end position="194"/>
    </location>
</feature>
<evidence type="ECO:0000256" key="16">
    <source>
        <dbReference type="SAM" id="Phobius"/>
    </source>
</evidence>
<evidence type="ECO:0000256" key="11">
    <source>
        <dbReference type="ARBA" id="ARBA00023033"/>
    </source>
</evidence>
<keyword evidence="11" id="KW-0503">Monooxygenase</keyword>
<reference evidence="18" key="1">
    <citation type="journal article" date="2020" name="bioRxiv">
        <title>Chromosome-level reference genome of the European wasp spider Argiope bruennichi: a resource for studies on range expansion and evolutionary adaptation.</title>
        <authorList>
            <person name="Sheffer M.M."/>
            <person name="Hoppe A."/>
            <person name="Krehenwinkel H."/>
            <person name="Uhl G."/>
            <person name="Kuss A.W."/>
            <person name="Jensen L."/>
            <person name="Jensen C."/>
            <person name="Gillespie R.G."/>
            <person name="Hoff K.J."/>
            <person name="Prost S."/>
        </authorList>
    </citation>
    <scope>NUCLEOTIDE SEQUENCE</scope>
</reference>
<comment type="subcellular location">
    <subcellularLocation>
        <location evidence="3">Endoplasmic reticulum membrane</location>
        <topology evidence="3">Peripheral membrane protein</topology>
    </subcellularLocation>
    <subcellularLocation>
        <location evidence="2">Microsome membrane</location>
        <topology evidence="2">Peripheral membrane protein</topology>
    </subcellularLocation>
</comment>
<dbReference type="Gene3D" id="3.40.50.1820">
    <property type="entry name" value="alpha/beta hydrolase"/>
    <property type="match status" value="1"/>
</dbReference>
<keyword evidence="9" id="KW-0560">Oxidoreductase</keyword>
<comment type="cofactor">
    <cofactor evidence="1 14">
        <name>heme</name>
        <dbReference type="ChEBI" id="CHEBI:30413"/>
    </cofactor>
</comment>
<dbReference type="PROSITE" id="PS00086">
    <property type="entry name" value="CYTOCHROME_P450"/>
    <property type="match status" value="1"/>
</dbReference>
<dbReference type="InterPro" id="IPR001128">
    <property type="entry name" value="Cyt_P450"/>
</dbReference>
<dbReference type="InterPro" id="IPR029058">
    <property type="entry name" value="AB_hydrolase_fold"/>
</dbReference>
<dbReference type="Gene3D" id="1.10.630.10">
    <property type="entry name" value="Cytochrome P450"/>
    <property type="match status" value="1"/>
</dbReference>
<dbReference type="InterPro" id="IPR050705">
    <property type="entry name" value="Cytochrome_P450_3A"/>
</dbReference>
<name>A0A8T0G0R9_ARGBR</name>
<sequence length="847" mass="95661">MFKSEKKKEWEPPFSLPTNNKVLHSMPVAIVQSEAAKPQPLSRVCAADLRNHGQSPWNDEEYDAIAMTEDVNHLMDRINASKAVLLGHSLGGKTGVQLALTYPERVDKLIVGRHRPNGGIPRRLKTKQLISIILNSRNEDESNIKKLFPDAKLVGVEGAGHTVHTSRKFMTEVIKFINVKSLIGLFVVLLLYWFSTRNHDYWEKKNVPYVKPLPLLGSILDNLRKPLHEVEYERQLKLGPVFGYYEGSYANISVGDPALLRDILVKDFASFPNRRMLSIINECAETLVSNFKALVKEGKPIEVKRIYGAYSMDVIASSAFSTKLDSHNDPDNRFVQVAKNVFNQKPGLKFFLFFLCPWVLKLFKMQVFAGEASQFFKDITLRIIEERKKTGQVRNDFLQLLMDIAKETETEENKQDTAEKEKEDIASNYGENDAGHHIFKTTTSKKLSTDELVAQCVIFFIAGYDTTATTLTMATYFLALHQDIQDKVRAEVDSLLKEHNGKLTYEAVQSMKYLDNVISETLRIYPISVRLERRAEEDYKLGDTGITIPKGMIVSIPVIAVHRDPKYWPDPEKFDPDRFTPEQRAQRDPYSYLPFGAGPRNCLGMRFALMEVKVCLAHVIANFTIKTCPQTKFPLEFARENKQNRLKKIPPKNRGLIFLSLIPSFIAAKVLCPNGKTVCPEELYCCEIDGEYSCCDHYATTLFPDTKMKVYPGVEIKEVKSLALAASNKSMSEDVALKYDTCTEDCLGTCCNSDSCCPHRSATCCDSLTCCPTLSQCCSNGCCENMSHCCGSGCCERGTRCCGSWCCDEKYICGNRYMTCRNKGMVFSPELTSVLVLAFSSLVFRHF</sequence>
<dbReference type="PANTHER" id="PTHR24302:SF15">
    <property type="entry name" value="FATTY-ACID PEROXYGENASE"/>
    <property type="match status" value="1"/>
</dbReference>
<dbReference type="InterPro" id="IPR000073">
    <property type="entry name" value="AB_hydrolase_1"/>
</dbReference>
<keyword evidence="12 16" id="KW-0472">Membrane</keyword>
<evidence type="ECO:0000256" key="14">
    <source>
        <dbReference type="PIRSR" id="PIRSR602401-1"/>
    </source>
</evidence>
<feature type="compositionally biased region" description="Basic and acidic residues" evidence="15">
    <location>
        <begin position="409"/>
        <end position="425"/>
    </location>
</feature>
<dbReference type="PANTHER" id="PTHR24302">
    <property type="entry name" value="CYTOCHROME P450 FAMILY 3"/>
    <property type="match status" value="1"/>
</dbReference>
<dbReference type="GO" id="GO:0016705">
    <property type="term" value="F:oxidoreductase activity, acting on paired donors, with incorporation or reduction of molecular oxygen"/>
    <property type="evidence" value="ECO:0007669"/>
    <property type="project" value="InterPro"/>
</dbReference>
<evidence type="ECO:0000256" key="15">
    <source>
        <dbReference type="SAM" id="MobiDB-lite"/>
    </source>
</evidence>
<dbReference type="Pfam" id="PF00067">
    <property type="entry name" value="p450"/>
    <property type="match status" value="1"/>
</dbReference>
<comment type="similarity">
    <text evidence="4">Belongs to the cytochrome P450 family.</text>
</comment>
<evidence type="ECO:0000256" key="9">
    <source>
        <dbReference type="ARBA" id="ARBA00023002"/>
    </source>
</evidence>
<evidence type="ECO:0000256" key="5">
    <source>
        <dbReference type="ARBA" id="ARBA00022617"/>
    </source>
</evidence>
<evidence type="ECO:0000256" key="3">
    <source>
        <dbReference type="ARBA" id="ARBA00004406"/>
    </source>
</evidence>
<dbReference type="EMBL" id="JABXBU010000001">
    <property type="protein sequence ID" value="KAF8796934.1"/>
    <property type="molecule type" value="Genomic_DNA"/>
</dbReference>
<feature type="region of interest" description="Disordered" evidence="15">
    <location>
        <begin position="409"/>
        <end position="429"/>
    </location>
</feature>
<dbReference type="InterPro" id="IPR017972">
    <property type="entry name" value="Cyt_P450_CS"/>
</dbReference>
<evidence type="ECO:0000256" key="4">
    <source>
        <dbReference type="ARBA" id="ARBA00010617"/>
    </source>
</evidence>
<dbReference type="GO" id="GO:0005789">
    <property type="term" value="C:endoplasmic reticulum membrane"/>
    <property type="evidence" value="ECO:0007669"/>
    <property type="project" value="UniProtKB-SubCell"/>
</dbReference>
<dbReference type="FunFam" id="1.10.630.10:FF:000042">
    <property type="entry name" value="Cytochrome P450"/>
    <property type="match status" value="1"/>
</dbReference>
<dbReference type="CDD" id="cd11056">
    <property type="entry name" value="CYP6-like"/>
    <property type="match status" value="1"/>
</dbReference>
<dbReference type="Proteomes" id="UP000807504">
    <property type="component" value="Unassembled WGS sequence"/>
</dbReference>
<evidence type="ECO:0000256" key="1">
    <source>
        <dbReference type="ARBA" id="ARBA00001971"/>
    </source>
</evidence>
<evidence type="ECO:0000259" key="17">
    <source>
        <dbReference type="Pfam" id="PF00561"/>
    </source>
</evidence>
<keyword evidence="16" id="KW-1133">Transmembrane helix</keyword>
<evidence type="ECO:0000256" key="2">
    <source>
        <dbReference type="ARBA" id="ARBA00004174"/>
    </source>
</evidence>
<dbReference type="PRINTS" id="PR00385">
    <property type="entry name" value="P450"/>
</dbReference>
<dbReference type="GO" id="GO:0005506">
    <property type="term" value="F:iron ion binding"/>
    <property type="evidence" value="ECO:0007669"/>
    <property type="project" value="InterPro"/>
</dbReference>
<dbReference type="GO" id="GO:0020037">
    <property type="term" value="F:heme binding"/>
    <property type="evidence" value="ECO:0007669"/>
    <property type="project" value="InterPro"/>
</dbReference>
<keyword evidence="6 14" id="KW-0479">Metal-binding</keyword>
<evidence type="ECO:0000256" key="8">
    <source>
        <dbReference type="ARBA" id="ARBA00022848"/>
    </source>
</evidence>
<accession>A0A8T0G0R9</accession>
<reference evidence="18" key="2">
    <citation type="submission" date="2020-06" db="EMBL/GenBank/DDBJ databases">
        <authorList>
            <person name="Sheffer M."/>
        </authorList>
    </citation>
    <scope>NUCLEOTIDE SEQUENCE</scope>
</reference>
<dbReference type="PRINTS" id="PR00463">
    <property type="entry name" value="EP450I"/>
</dbReference>